<gene>
    <name evidence="1" type="ORF">SAMN02745166_04067</name>
</gene>
<organism evidence="1 2">
    <name type="scientific">Prosthecobacter debontii</name>
    <dbReference type="NCBI Taxonomy" id="48467"/>
    <lineage>
        <taxon>Bacteria</taxon>
        <taxon>Pseudomonadati</taxon>
        <taxon>Verrucomicrobiota</taxon>
        <taxon>Verrucomicrobiia</taxon>
        <taxon>Verrucomicrobiales</taxon>
        <taxon>Verrucomicrobiaceae</taxon>
        <taxon>Prosthecobacter</taxon>
    </lineage>
</organism>
<dbReference type="STRING" id="48467.SAMN02745166_04067"/>
<accession>A0A1T4YRY7</accession>
<evidence type="ECO:0000313" key="1">
    <source>
        <dbReference type="EMBL" id="SKB04443.1"/>
    </source>
</evidence>
<evidence type="ECO:0000313" key="2">
    <source>
        <dbReference type="Proteomes" id="UP000190774"/>
    </source>
</evidence>
<dbReference type="Proteomes" id="UP000190774">
    <property type="component" value="Unassembled WGS sequence"/>
</dbReference>
<keyword evidence="2" id="KW-1185">Reference proteome</keyword>
<protein>
    <submittedName>
        <fullName evidence="1">Uncharacterized protein</fullName>
    </submittedName>
</protein>
<sequence>MVVGLIRPGQHLRTLDQAVETKPDFPCINEDKLDVTARRLILRRFLLNSKLATDLKSFRSRAALAWLTERYLINN</sequence>
<dbReference type="EMBL" id="FUYE01000016">
    <property type="protein sequence ID" value="SKB04443.1"/>
    <property type="molecule type" value="Genomic_DNA"/>
</dbReference>
<dbReference type="AlphaFoldDB" id="A0A1T4YRY7"/>
<reference evidence="2" key="1">
    <citation type="submission" date="2017-02" db="EMBL/GenBank/DDBJ databases">
        <authorList>
            <person name="Varghese N."/>
            <person name="Submissions S."/>
        </authorList>
    </citation>
    <scope>NUCLEOTIDE SEQUENCE [LARGE SCALE GENOMIC DNA]</scope>
    <source>
        <strain evidence="2">ATCC 700200</strain>
    </source>
</reference>
<name>A0A1T4YRY7_9BACT</name>
<proteinExistence type="predicted"/>